<dbReference type="AlphaFoldDB" id="A0A371EZD6"/>
<gene>
    <name evidence="2" type="ORF">CR513_49247</name>
</gene>
<accession>A0A371EZD6</accession>
<comment type="caution">
    <text evidence="2">The sequence shown here is derived from an EMBL/GenBank/DDBJ whole genome shotgun (WGS) entry which is preliminary data.</text>
</comment>
<reference evidence="2" key="1">
    <citation type="submission" date="2018-05" db="EMBL/GenBank/DDBJ databases">
        <title>Draft genome of Mucuna pruriens seed.</title>
        <authorList>
            <person name="Nnadi N.E."/>
            <person name="Vos R."/>
            <person name="Hasami M.H."/>
            <person name="Devisetty U.K."/>
            <person name="Aguiy J.C."/>
        </authorList>
    </citation>
    <scope>NUCLEOTIDE SEQUENCE [LARGE SCALE GENOMIC DNA]</scope>
    <source>
        <strain evidence="2">JCA_2017</strain>
    </source>
</reference>
<sequence>MEEIRARAEKHIEVEEDQADRLEAERQPRAGDTSWLLRQKTSTRPNRRTTPLMLTPLREKRTPLHKKKTQILREIYHTNLLKYLKDAKGRRLGANTQEWCKFHKAYDHSTEDCRTLQEQIERLVHEGYLSQYIQRGSEKTPTSPRASNKAERGEAPKEAREGPRREEKRGERSRGGDGIGAERSRKRKASDVLVVREKVDMTPTLVITFKERDMQYDPPRHD</sequence>
<feature type="region of interest" description="Disordered" evidence="1">
    <location>
        <begin position="132"/>
        <end position="197"/>
    </location>
</feature>
<feature type="compositionally biased region" description="Basic and acidic residues" evidence="1">
    <location>
        <begin position="209"/>
        <end position="222"/>
    </location>
</feature>
<proteinExistence type="predicted"/>
<evidence type="ECO:0000313" key="2">
    <source>
        <dbReference type="EMBL" id="RDX71420.1"/>
    </source>
</evidence>
<evidence type="ECO:0000256" key="1">
    <source>
        <dbReference type="SAM" id="MobiDB-lite"/>
    </source>
</evidence>
<feature type="compositionally biased region" description="Basic and acidic residues" evidence="1">
    <location>
        <begin position="1"/>
        <end position="29"/>
    </location>
</feature>
<protein>
    <recommendedName>
        <fullName evidence="4">Retrotransposon gag domain-containing protein</fullName>
    </recommendedName>
</protein>
<feature type="non-terminal residue" evidence="2">
    <location>
        <position position="1"/>
    </location>
</feature>
<feature type="region of interest" description="Disordered" evidence="1">
    <location>
        <begin position="1"/>
        <end position="34"/>
    </location>
</feature>
<feature type="region of interest" description="Disordered" evidence="1">
    <location>
        <begin position="203"/>
        <end position="222"/>
    </location>
</feature>
<feature type="compositionally biased region" description="Polar residues" evidence="1">
    <location>
        <begin position="132"/>
        <end position="146"/>
    </location>
</feature>
<name>A0A371EZD6_MUCPR</name>
<dbReference type="EMBL" id="QJKJ01011341">
    <property type="protein sequence ID" value="RDX71420.1"/>
    <property type="molecule type" value="Genomic_DNA"/>
</dbReference>
<evidence type="ECO:0008006" key="4">
    <source>
        <dbReference type="Google" id="ProtNLM"/>
    </source>
</evidence>
<dbReference type="OrthoDB" id="1752268at2759"/>
<organism evidence="2 3">
    <name type="scientific">Mucuna pruriens</name>
    <name type="common">Velvet bean</name>
    <name type="synonym">Dolichos pruriens</name>
    <dbReference type="NCBI Taxonomy" id="157652"/>
    <lineage>
        <taxon>Eukaryota</taxon>
        <taxon>Viridiplantae</taxon>
        <taxon>Streptophyta</taxon>
        <taxon>Embryophyta</taxon>
        <taxon>Tracheophyta</taxon>
        <taxon>Spermatophyta</taxon>
        <taxon>Magnoliopsida</taxon>
        <taxon>eudicotyledons</taxon>
        <taxon>Gunneridae</taxon>
        <taxon>Pentapetalae</taxon>
        <taxon>rosids</taxon>
        <taxon>fabids</taxon>
        <taxon>Fabales</taxon>
        <taxon>Fabaceae</taxon>
        <taxon>Papilionoideae</taxon>
        <taxon>50 kb inversion clade</taxon>
        <taxon>NPAAA clade</taxon>
        <taxon>indigoferoid/millettioid clade</taxon>
        <taxon>Phaseoleae</taxon>
        <taxon>Mucuna</taxon>
    </lineage>
</organism>
<feature type="compositionally biased region" description="Basic and acidic residues" evidence="1">
    <location>
        <begin position="148"/>
        <end position="183"/>
    </location>
</feature>
<dbReference type="Proteomes" id="UP000257109">
    <property type="component" value="Unassembled WGS sequence"/>
</dbReference>
<keyword evidence="3" id="KW-1185">Reference proteome</keyword>
<evidence type="ECO:0000313" key="3">
    <source>
        <dbReference type="Proteomes" id="UP000257109"/>
    </source>
</evidence>